<accession>A0A9J5ZNE4</accession>
<feature type="compositionally biased region" description="Low complexity" evidence="1">
    <location>
        <begin position="275"/>
        <end position="292"/>
    </location>
</feature>
<feature type="compositionally biased region" description="Pro residues" evidence="1">
    <location>
        <begin position="293"/>
        <end position="305"/>
    </location>
</feature>
<dbReference type="PANTHER" id="PTHR31973">
    <property type="entry name" value="POLYPROTEIN, PUTATIVE-RELATED"/>
    <property type="match status" value="1"/>
</dbReference>
<sequence length="393" mass="44572">MNVIAKFLGDWKLEFSRLLDYADMIKSTNPGSSCWGLEVAVEVLLPNAERRMCARHIWANWQKRWRGEERRKAFWRCAKASFDVKLRDEFEYLGKLGDRICEALLGYNKEYWCRALFSERSKCDVVENNMCETFNSWIVGPRHKSVISMLEDIRHKMMNRHRNMIKFVDTWIGDISPMARLILEENKEIGGTLRGKASKNGVKMSCSKCHQVGHNKRTCKSVPSQQPTQQPARPFQQPPVRQPSQLPLRQPSTGNAFSLCVDTSKVKGRKKKQSTARATSSSTAWTSSSSVRMPPPSSVGMPPAPSVERKRTRDVGFGVYTDIQTGRQPGRSSERVISSGTGITFKDASQTNVDLGFKPPGLKWKGKDVITRNQLQQLSKKKVESKSKGKWVS</sequence>
<feature type="region of interest" description="Disordered" evidence="1">
    <location>
        <begin position="217"/>
        <end position="311"/>
    </location>
</feature>
<dbReference type="Proteomes" id="UP000824120">
    <property type="component" value="Chromosome 4"/>
</dbReference>
<feature type="compositionally biased region" description="Polar residues" evidence="1">
    <location>
        <begin position="242"/>
        <end position="256"/>
    </location>
</feature>
<evidence type="ECO:0000313" key="2">
    <source>
        <dbReference type="EMBL" id="KAG5613643.1"/>
    </source>
</evidence>
<dbReference type="PANTHER" id="PTHR31973:SF197">
    <property type="entry name" value="SWIM-TYPE DOMAIN-CONTAINING PROTEIN"/>
    <property type="match status" value="1"/>
</dbReference>
<gene>
    <name evidence="2" type="ORF">H5410_024924</name>
</gene>
<dbReference type="EMBL" id="JACXVP010000004">
    <property type="protein sequence ID" value="KAG5613643.1"/>
    <property type="molecule type" value="Genomic_DNA"/>
</dbReference>
<reference evidence="2 3" key="1">
    <citation type="submission" date="2020-09" db="EMBL/GenBank/DDBJ databases">
        <title>De no assembly of potato wild relative species, Solanum commersonii.</title>
        <authorList>
            <person name="Cho K."/>
        </authorList>
    </citation>
    <scope>NUCLEOTIDE SEQUENCE [LARGE SCALE GENOMIC DNA]</scope>
    <source>
        <strain evidence="2">LZ3.2</strain>
        <tissue evidence="2">Leaf</tissue>
    </source>
</reference>
<dbReference type="OrthoDB" id="1305360at2759"/>
<name>A0A9J5ZNE4_SOLCO</name>
<protein>
    <submittedName>
        <fullName evidence="2">Uncharacterized protein</fullName>
    </submittedName>
</protein>
<proteinExistence type="predicted"/>
<dbReference type="AlphaFoldDB" id="A0A9J5ZNE4"/>
<keyword evidence="3" id="KW-1185">Reference proteome</keyword>
<organism evidence="2 3">
    <name type="scientific">Solanum commersonii</name>
    <name type="common">Commerson's wild potato</name>
    <name type="synonym">Commerson's nightshade</name>
    <dbReference type="NCBI Taxonomy" id="4109"/>
    <lineage>
        <taxon>Eukaryota</taxon>
        <taxon>Viridiplantae</taxon>
        <taxon>Streptophyta</taxon>
        <taxon>Embryophyta</taxon>
        <taxon>Tracheophyta</taxon>
        <taxon>Spermatophyta</taxon>
        <taxon>Magnoliopsida</taxon>
        <taxon>eudicotyledons</taxon>
        <taxon>Gunneridae</taxon>
        <taxon>Pentapetalae</taxon>
        <taxon>asterids</taxon>
        <taxon>lamiids</taxon>
        <taxon>Solanales</taxon>
        <taxon>Solanaceae</taxon>
        <taxon>Solanoideae</taxon>
        <taxon>Solaneae</taxon>
        <taxon>Solanum</taxon>
    </lineage>
</organism>
<comment type="caution">
    <text evidence="2">The sequence shown here is derived from an EMBL/GenBank/DDBJ whole genome shotgun (WGS) entry which is preliminary data.</text>
</comment>
<feature type="compositionally biased region" description="Polar residues" evidence="1">
    <location>
        <begin position="221"/>
        <end position="231"/>
    </location>
</feature>
<evidence type="ECO:0000256" key="1">
    <source>
        <dbReference type="SAM" id="MobiDB-lite"/>
    </source>
</evidence>
<evidence type="ECO:0000313" key="3">
    <source>
        <dbReference type="Proteomes" id="UP000824120"/>
    </source>
</evidence>